<sequence>MLMAMYLHLGPYSRYVIGAIDRRIEELDREALAKRQLRYQSSILTKV</sequence>
<organism evidence="1 2">
    <name type="scientific">Methylococcus geothermalis</name>
    <dbReference type="NCBI Taxonomy" id="2681310"/>
    <lineage>
        <taxon>Bacteria</taxon>
        <taxon>Pseudomonadati</taxon>
        <taxon>Pseudomonadota</taxon>
        <taxon>Gammaproteobacteria</taxon>
        <taxon>Methylococcales</taxon>
        <taxon>Methylococcaceae</taxon>
        <taxon>Methylococcus</taxon>
    </lineage>
</organism>
<gene>
    <name evidence="1" type="ORF">GNH96_11870</name>
</gene>
<dbReference type="EMBL" id="CP046565">
    <property type="protein sequence ID" value="QJD30601.1"/>
    <property type="molecule type" value="Genomic_DNA"/>
</dbReference>
<evidence type="ECO:0000313" key="2">
    <source>
        <dbReference type="Proteomes" id="UP000503004"/>
    </source>
</evidence>
<name>A0A858Q9Z1_9GAMM</name>
<accession>A0A858Q9Z1</accession>
<proteinExistence type="predicted"/>
<keyword evidence="2" id="KW-1185">Reference proteome</keyword>
<dbReference type="Proteomes" id="UP000503004">
    <property type="component" value="Chromosome"/>
</dbReference>
<dbReference type="KEGG" id="metu:GNH96_11870"/>
<reference evidence="2" key="1">
    <citation type="submission" date="2019-12" db="EMBL/GenBank/DDBJ databases">
        <authorList>
            <person name="Awala S.I."/>
            <person name="Rhee S.K."/>
        </authorList>
    </citation>
    <scope>NUCLEOTIDE SEQUENCE [LARGE SCALE GENOMIC DNA]</scope>
    <source>
        <strain evidence="2">IM1</strain>
    </source>
</reference>
<protein>
    <submittedName>
        <fullName evidence="1">Uncharacterized protein</fullName>
    </submittedName>
</protein>
<dbReference type="AlphaFoldDB" id="A0A858Q9Z1"/>
<evidence type="ECO:0000313" key="1">
    <source>
        <dbReference type="EMBL" id="QJD30601.1"/>
    </source>
</evidence>
<dbReference type="RefSeq" id="WP_169603878.1">
    <property type="nucleotide sequence ID" value="NZ_CP046565.1"/>
</dbReference>